<keyword evidence="3" id="KW-1185">Reference proteome</keyword>
<dbReference type="EMBL" id="LELK01000015">
    <property type="protein sequence ID" value="KMM35833.1"/>
    <property type="molecule type" value="Genomic_DNA"/>
</dbReference>
<organism evidence="2 3">
    <name type="scientific">Guptibacillus hwajinpoensis</name>
    <dbReference type="NCBI Taxonomy" id="208199"/>
    <lineage>
        <taxon>Bacteria</taxon>
        <taxon>Bacillati</taxon>
        <taxon>Bacillota</taxon>
        <taxon>Bacilli</taxon>
        <taxon>Bacillales</taxon>
        <taxon>Guptibacillaceae</taxon>
        <taxon>Guptibacillus</taxon>
    </lineage>
</organism>
<sequence length="537" mass="62986">MNHYERILIKNTSLDDENLNELLFKPFPERNPYENGKELIITQVAGKFLGSFYDENEYFLHLHDLYKSEKFHVLSEELNKVITPERLQAIQSIHSINQKENGLSANRFVAFLEGATLIPSHPDQAMHRHIRKSLITILELFEQKHAGGFNHPDFRRVLVDLMKWTWNHLDPWFKEADIQTEMPGIIWYGEASKSQQYFLLYSIVLGCDVLYFHPEGIDSLAEIDPEEQFIKSKTLPSTVGLEPFPMEKPERRSTVAYRATKEMDTVLHHEGSQLFKPWQLRNYSPKSITLKTTYDELFLIAKEKAFIRPNFKTEKGTVHIPSLFAKIMGVSENRKEYWNRLQDLSDSKSTVMIRQFPFTTETRANQKFHYQHSLNQDGVLDPERMMQGNWWQYKHLPIETQKAIGHAISRMCAAPKLFSEGSEREEDTKLYLFSQTTTLPEEFVNLMQTFDYSQEVPKVVLYNTEMNGTLSRSDAVVLNLLNEFGLDIILYNPPGHQCIERYIDSSYFDIHWLEEMAFRQDFKEPSVFRKLFKSIKL</sequence>
<evidence type="ECO:0000313" key="2">
    <source>
        <dbReference type="EMBL" id="KMM35833.1"/>
    </source>
</evidence>
<evidence type="ECO:0000259" key="1">
    <source>
        <dbReference type="Pfam" id="PF14266"/>
    </source>
</evidence>
<reference evidence="2" key="1">
    <citation type="submission" date="2015-06" db="EMBL/GenBank/DDBJ databases">
        <authorList>
            <person name="Liu B."/>
            <person name="Wang J."/>
            <person name="Zhu Y."/>
            <person name="Liu G."/>
            <person name="Chen Q."/>
            <person name="Zheng C."/>
            <person name="Che J."/>
            <person name="Ge C."/>
            <person name="Shi H."/>
            <person name="Pan Z."/>
            <person name="Liu X."/>
        </authorList>
    </citation>
    <scope>NUCLEOTIDE SEQUENCE [LARGE SCALE GENOMIC DNA]</scope>
    <source>
        <strain evidence="2">DSM 16346</strain>
    </source>
</reference>
<dbReference type="RefSeq" id="WP_048313508.1">
    <property type="nucleotide sequence ID" value="NZ_CP119526.1"/>
</dbReference>
<proteinExistence type="predicted"/>
<dbReference type="STRING" id="157733.AB986_20480"/>
<feature type="domain" description="Putative component of 'biosynthetic module'" evidence="1">
    <location>
        <begin position="291"/>
        <end position="515"/>
    </location>
</feature>
<dbReference type="Proteomes" id="UP000035996">
    <property type="component" value="Unassembled WGS sequence"/>
</dbReference>
<dbReference type="OrthoDB" id="2421008at2"/>
<comment type="caution">
    <text evidence="2">The sequence shown here is derived from an EMBL/GenBank/DDBJ whole genome shotgun (WGS) entry which is preliminary data.</text>
</comment>
<dbReference type="InterPro" id="IPR025647">
    <property type="entry name" value="YceG_bac"/>
</dbReference>
<evidence type="ECO:0000313" key="3">
    <source>
        <dbReference type="Proteomes" id="UP000035996"/>
    </source>
</evidence>
<dbReference type="PATRIC" id="fig|157733.3.peg.1903"/>
<gene>
    <name evidence="2" type="ORF">AB986_20480</name>
</gene>
<dbReference type="AlphaFoldDB" id="A0A0J6CRP5"/>
<accession>A0A0J6CRP5</accession>
<name>A0A0J6CRP5_9BACL</name>
<protein>
    <recommendedName>
        <fullName evidence="1">Putative component of 'biosynthetic module' domain-containing protein</fullName>
    </recommendedName>
</protein>
<feature type="domain" description="Putative component of 'biosynthetic module'" evidence="1">
    <location>
        <begin position="17"/>
        <end position="268"/>
    </location>
</feature>
<dbReference type="Pfam" id="PF14266">
    <property type="entry name" value="YceG_bac"/>
    <property type="match status" value="2"/>
</dbReference>